<evidence type="ECO:0000256" key="1">
    <source>
        <dbReference type="SAM" id="MobiDB-lite"/>
    </source>
</evidence>
<feature type="chain" id="PRO_5043971717" evidence="2">
    <location>
        <begin position="21"/>
        <end position="370"/>
    </location>
</feature>
<dbReference type="PANTHER" id="PTHR11008">
    <property type="entry name" value="PROTEIN TAKEOUT-LIKE PROTEIN"/>
    <property type="match status" value="1"/>
</dbReference>
<dbReference type="Gene3D" id="3.15.10.30">
    <property type="entry name" value="Haemolymph juvenile hormone binding protein"/>
    <property type="match status" value="1"/>
</dbReference>
<dbReference type="Pfam" id="PF06585">
    <property type="entry name" value="JHBP"/>
    <property type="match status" value="1"/>
</dbReference>
<keyword evidence="2" id="KW-0732">Signal</keyword>
<feature type="compositionally biased region" description="Polar residues" evidence="1">
    <location>
        <begin position="107"/>
        <end position="116"/>
    </location>
</feature>
<dbReference type="eggNOG" id="ENOG502S5NE">
    <property type="taxonomic scope" value="Eukaryota"/>
</dbReference>
<dbReference type="GO" id="GO:0005615">
    <property type="term" value="C:extracellular space"/>
    <property type="evidence" value="ECO:0007669"/>
    <property type="project" value="TreeGrafter"/>
</dbReference>
<dbReference type="PANTHER" id="PTHR11008:SF18">
    <property type="entry name" value="BCDNA.GH05536-RELATED"/>
    <property type="match status" value="1"/>
</dbReference>
<dbReference type="InterPro" id="IPR010562">
    <property type="entry name" value="Haemolymph_juvenile_hormone-bd"/>
</dbReference>
<evidence type="ECO:0000313" key="3">
    <source>
        <dbReference type="EnsemblMetazoa" id="MDOA003743-PB"/>
    </source>
</evidence>
<name>A0A1I8MDF3_MUSDO</name>
<organism evidence="3">
    <name type="scientific">Musca domestica</name>
    <name type="common">House fly</name>
    <dbReference type="NCBI Taxonomy" id="7370"/>
    <lineage>
        <taxon>Eukaryota</taxon>
        <taxon>Metazoa</taxon>
        <taxon>Ecdysozoa</taxon>
        <taxon>Arthropoda</taxon>
        <taxon>Hexapoda</taxon>
        <taxon>Insecta</taxon>
        <taxon>Pterygota</taxon>
        <taxon>Neoptera</taxon>
        <taxon>Endopterygota</taxon>
        <taxon>Diptera</taxon>
        <taxon>Brachycera</taxon>
        <taxon>Muscomorpha</taxon>
        <taxon>Muscoidea</taxon>
        <taxon>Muscidae</taxon>
        <taxon>Musca</taxon>
    </lineage>
</organism>
<dbReference type="AlphaFoldDB" id="A0A1I8MDF3"/>
<proteinExistence type="predicted"/>
<dbReference type="InterPro" id="IPR038606">
    <property type="entry name" value="To_sf"/>
</dbReference>
<accession>A0A1I8MDF3</accession>
<dbReference type="EnsemblMetazoa" id="MDOA003743-RB">
    <property type="protein sequence ID" value="MDOA003743-PB"/>
    <property type="gene ID" value="MDOA003743"/>
</dbReference>
<reference evidence="3" key="1">
    <citation type="submission" date="2020-05" db="UniProtKB">
        <authorList>
            <consortium name="EnsemblMetazoa"/>
        </authorList>
    </citation>
    <scope>IDENTIFICATION</scope>
    <source>
        <strain evidence="3">Aabys</strain>
    </source>
</reference>
<dbReference type="VEuPathDB" id="VectorBase:MDOMA2_000994"/>
<protein>
    <submittedName>
        <fullName evidence="3">Uncharacterized protein</fullName>
    </submittedName>
</protein>
<feature type="signal peptide" evidence="2">
    <location>
        <begin position="1"/>
        <end position="20"/>
    </location>
</feature>
<evidence type="ECO:0000256" key="2">
    <source>
        <dbReference type="SAM" id="SignalP"/>
    </source>
</evidence>
<sequence length="370" mass="40757">MLSLKSFVALLILHLSLNWTQEISTAGLPQPAITETSSPISIDSSTPVLLESYTKNAEEPIISSTTGINNDPVPSILNEISSTANSLNILESGSTTPSPWELIYPDPNSTTTTAEDSNSNLANFQTPISPQSIYSSTGGVSKYFKVDDVVNCEKYFGECLRQVLSIVTPKLRNSQNESHLPHSVDPFFVSRNSFEYNGGPLNGRITVGYAYVYGLASMKYRKVIFKRTSGNNFKLRLSALIPALFAKGSYKADLKLNSVDVRPRGNMNITLLGIAVEQLAYGQILEEDQHRFLRVTGLNVTAAVRDARVNATGLIADARLNDIILNVANQYWRDIFNIVLPETKDNWSPIIMNGLDRALSMVPFDFLQLA</sequence>
<feature type="region of interest" description="Disordered" evidence="1">
    <location>
        <begin position="91"/>
        <end position="116"/>
    </location>
</feature>
<dbReference type="SMART" id="SM00700">
    <property type="entry name" value="JHBP"/>
    <property type="match status" value="1"/>
</dbReference>
<dbReference type="VEuPathDB" id="VectorBase:MDOA003743"/>